<dbReference type="Proteomes" id="UP000182444">
    <property type="component" value="Chromosome 1D"/>
</dbReference>
<reference evidence="2 3" key="1">
    <citation type="journal article" date="2016" name="PLoS ONE">
        <title>Sequence Assembly of Yarrowia lipolytica Strain W29/CLIB89 Shows Transposable Element Diversity.</title>
        <authorList>
            <person name="Magnan C."/>
            <person name="Yu J."/>
            <person name="Chang I."/>
            <person name="Jahn E."/>
            <person name="Kanomata Y."/>
            <person name="Wu J."/>
            <person name="Zeller M."/>
            <person name="Oakes M."/>
            <person name="Baldi P."/>
            <person name="Sandmeyer S."/>
        </authorList>
    </citation>
    <scope>NUCLEOTIDE SEQUENCE [LARGE SCALE GENOMIC DNA]</scope>
    <source>
        <strain evidence="3">CLIB89(W29)</strain>
    </source>
</reference>
<proteinExistence type="predicted"/>
<dbReference type="SUPFAM" id="SSF47954">
    <property type="entry name" value="Cyclin-like"/>
    <property type="match status" value="1"/>
</dbReference>
<evidence type="ECO:0000313" key="3">
    <source>
        <dbReference type="Proteomes" id="UP000182444"/>
    </source>
</evidence>
<dbReference type="GeneID" id="94583419"/>
<sequence length="128" mass="13907">MELSKRTPVELKKLPVEIVSRSSVPTCPLEPYPVARTKHQILLHSSDVKSSLAVVSLALDGVNGNISALLKGKRTEDMSASIVLLTCRAAGVPLTFKEVCAVTNVSKRRTGHFLELLKRILKGTDIMS</sequence>
<dbReference type="AlphaFoldDB" id="A0A1D8NFM4"/>
<dbReference type="Pfam" id="PF00382">
    <property type="entry name" value="TFIIB"/>
    <property type="match status" value="1"/>
</dbReference>
<accession>A0A1D8NFM4</accession>
<dbReference type="InterPro" id="IPR013150">
    <property type="entry name" value="TFIIB_cyclin"/>
</dbReference>
<protein>
    <recommendedName>
        <fullName evidence="1">Transcription factor TFIIB cyclin-like domain-containing protein</fullName>
    </recommendedName>
</protein>
<organism evidence="2 3">
    <name type="scientific">Yarrowia lipolytica</name>
    <name type="common">Candida lipolytica</name>
    <dbReference type="NCBI Taxonomy" id="4952"/>
    <lineage>
        <taxon>Eukaryota</taxon>
        <taxon>Fungi</taxon>
        <taxon>Dikarya</taxon>
        <taxon>Ascomycota</taxon>
        <taxon>Saccharomycotina</taxon>
        <taxon>Dipodascomycetes</taxon>
        <taxon>Dipodascales</taxon>
        <taxon>Dipodascales incertae sedis</taxon>
        <taxon>Yarrowia</taxon>
    </lineage>
</organism>
<dbReference type="VEuPathDB" id="FungiDB:YALI1_D27450g"/>
<dbReference type="EMBL" id="CP017556">
    <property type="protein sequence ID" value="AOW04429.1"/>
    <property type="molecule type" value="Genomic_DNA"/>
</dbReference>
<dbReference type="RefSeq" id="XP_068138907.1">
    <property type="nucleotide sequence ID" value="XM_068282806.1"/>
</dbReference>
<dbReference type="GO" id="GO:0017025">
    <property type="term" value="F:TBP-class protein binding"/>
    <property type="evidence" value="ECO:0007669"/>
    <property type="project" value="InterPro"/>
</dbReference>
<evidence type="ECO:0000313" key="2">
    <source>
        <dbReference type="EMBL" id="AOW04429.1"/>
    </source>
</evidence>
<gene>
    <name evidence="2" type="ORF">YALI1_D27450g</name>
</gene>
<dbReference type="Gene3D" id="1.10.472.10">
    <property type="entry name" value="Cyclin-like"/>
    <property type="match status" value="1"/>
</dbReference>
<name>A0A1D8NFM4_YARLL</name>
<evidence type="ECO:0000259" key="1">
    <source>
        <dbReference type="Pfam" id="PF00382"/>
    </source>
</evidence>
<dbReference type="InterPro" id="IPR036915">
    <property type="entry name" value="Cyclin-like_sf"/>
</dbReference>
<feature type="domain" description="Transcription factor TFIIB cyclin-like" evidence="1">
    <location>
        <begin position="69"/>
        <end position="118"/>
    </location>
</feature>